<proteinExistence type="predicted"/>
<organism evidence="2 3">
    <name type="scientific">Gelidibacter algens</name>
    <dbReference type="NCBI Taxonomy" id="49280"/>
    <lineage>
        <taxon>Bacteria</taxon>
        <taxon>Pseudomonadati</taxon>
        <taxon>Bacteroidota</taxon>
        <taxon>Flavobacteriia</taxon>
        <taxon>Flavobacteriales</taxon>
        <taxon>Flavobacteriaceae</taxon>
        <taxon>Gelidibacter</taxon>
    </lineage>
</organism>
<dbReference type="InterPro" id="IPR007577">
    <property type="entry name" value="GlycoTrfase_DXD_sugar-bd_CS"/>
</dbReference>
<dbReference type="RefSeq" id="WP_066430889.1">
    <property type="nucleotide sequence ID" value="NZ_LZRN01000005.1"/>
</dbReference>
<dbReference type="EMBL" id="QLLQ01000003">
    <property type="protein sequence ID" value="RAJ25675.1"/>
    <property type="molecule type" value="Genomic_DNA"/>
</dbReference>
<name>A0A1A7R7A2_9FLAO</name>
<dbReference type="InterPro" id="IPR051706">
    <property type="entry name" value="Glycosyltransferase_domain"/>
</dbReference>
<keyword evidence="3" id="KW-1185">Reference proteome</keyword>
<accession>A0A1A7R7A2</accession>
<dbReference type="PANTHER" id="PTHR32385">
    <property type="entry name" value="MANNOSYL PHOSPHORYLINOSITOL CERAMIDE SYNTHASE"/>
    <property type="match status" value="1"/>
</dbReference>
<dbReference type="Proteomes" id="UP000248987">
    <property type="component" value="Unassembled WGS sequence"/>
</dbReference>
<evidence type="ECO:0000313" key="3">
    <source>
        <dbReference type="Proteomes" id="UP000248987"/>
    </source>
</evidence>
<protein>
    <submittedName>
        <fullName evidence="2">Glycosyl transferase-like sugar-binding protein</fullName>
    </submittedName>
</protein>
<sequence>MIPKIIHYCWLSGQEFTPAVKHNLASWRNILPDYEFILWDAKRSEVIKCLWTQEALKTRKYAFASDLIRLYAVYTYGGIYLDCDVEVLKTFDDLLHLPYFIGSEKTKGIEAAIFGAEKNAQWIASIMEHYDNRPFVKEDGSFDMAVLPSIMKSRIALMREIKIMDTDKMEEVNLLHQNGSLFCVFPYHYFSPKDIETGKISVTNNTYTIHHFSSYWLPLSSKLRRKLMRTIGVGSAEKIIYHLRLRQLRNFLKYFWSTHRKKLSL</sequence>
<gene>
    <name evidence="2" type="ORF">LX77_01090</name>
</gene>
<dbReference type="InterPro" id="IPR029044">
    <property type="entry name" value="Nucleotide-diphossugar_trans"/>
</dbReference>
<dbReference type="AlphaFoldDB" id="A0A1A7R7A2"/>
<dbReference type="SUPFAM" id="SSF53448">
    <property type="entry name" value="Nucleotide-diphospho-sugar transferases"/>
    <property type="match status" value="1"/>
</dbReference>
<keyword evidence="1 2" id="KW-0808">Transferase</keyword>
<dbReference type="PANTHER" id="PTHR32385:SF15">
    <property type="entry name" value="INOSITOL PHOSPHOCERAMIDE MANNOSYLTRANSFERASE 1"/>
    <property type="match status" value="1"/>
</dbReference>
<dbReference type="STRING" id="49280.A9996_03405"/>
<evidence type="ECO:0000313" key="2">
    <source>
        <dbReference type="EMBL" id="RAJ25675.1"/>
    </source>
</evidence>
<dbReference type="GO" id="GO:0000030">
    <property type="term" value="F:mannosyltransferase activity"/>
    <property type="evidence" value="ECO:0007669"/>
    <property type="project" value="TreeGrafter"/>
</dbReference>
<dbReference type="GO" id="GO:0051999">
    <property type="term" value="P:mannosyl-inositol phosphorylceramide biosynthetic process"/>
    <property type="evidence" value="ECO:0007669"/>
    <property type="project" value="TreeGrafter"/>
</dbReference>
<dbReference type="Gene3D" id="3.90.550.20">
    <property type="match status" value="1"/>
</dbReference>
<dbReference type="GO" id="GO:0016020">
    <property type="term" value="C:membrane"/>
    <property type="evidence" value="ECO:0007669"/>
    <property type="project" value="GOC"/>
</dbReference>
<dbReference type="OrthoDB" id="9802987at2"/>
<comment type="caution">
    <text evidence="2">The sequence shown here is derived from an EMBL/GenBank/DDBJ whole genome shotgun (WGS) entry which is preliminary data.</text>
</comment>
<dbReference type="Pfam" id="PF04488">
    <property type="entry name" value="Gly_transf_sug"/>
    <property type="match status" value="1"/>
</dbReference>
<reference evidence="2 3" key="1">
    <citation type="submission" date="2018-06" db="EMBL/GenBank/DDBJ databases">
        <title>Genomic Encyclopedia of Archaeal and Bacterial Type Strains, Phase II (KMG-II): from individual species to whole genera.</title>
        <authorList>
            <person name="Goeker M."/>
        </authorList>
    </citation>
    <scope>NUCLEOTIDE SEQUENCE [LARGE SCALE GENOMIC DNA]</scope>
    <source>
        <strain evidence="2 3">DSM 12408</strain>
    </source>
</reference>
<evidence type="ECO:0000256" key="1">
    <source>
        <dbReference type="ARBA" id="ARBA00022679"/>
    </source>
</evidence>